<name>A0A829YBR1_9GAMM</name>
<dbReference type="SUPFAM" id="SSF55785">
    <property type="entry name" value="PYP-like sensor domain (PAS domain)"/>
    <property type="match status" value="1"/>
</dbReference>
<sequence>MHATSLERGDHCSIAILDSRGMVVAWHDSLPGAAMFDHRVIGTHVSQFYPAADVALQLADRQLKLASILGADTREGWYRRANGSAFWGVTVIEALQLKNGELHGYSHVTRHSRDPRGRSHMAARRISRQFFMCAGVAAAA</sequence>
<dbReference type="RefSeq" id="WP_161811965.1">
    <property type="nucleotide sequence ID" value="NZ_BLJN01000002.1"/>
</dbReference>
<comment type="caution">
    <text evidence="1">The sequence shown here is derived from an EMBL/GenBank/DDBJ whole genome shotgun (WGS) entry which is preliminary data.</text>
</comment>
<dbReference type="AlphaFoldDB" id="A0A829YBR1"/>
<proteinExistence type="predicted"/>
<accession>A0A829YBR1</accession>
<reference evidence="2" key="1">
    <citation type="submission" date="2020-01" db="EMBL/GenBank/DDBJ databases">
        <title>'Steroidobacter agaridevorans' sp. nov., agar-degrading bacteria isolated from rhizosphere soils.</title>
        <authorList>
            <person name="Ikenaga M."/>
            <person name="Kataoka M."/>
            <person name="Murouchi A."/>
            <person name="Katsuragi S."/>
            <person name="Sakai M."/>
        </authorList>
    </citation>
    <scope>NUCLEOTIDE SEQUENCE [LARGE SCALE GENOMIC DNA]</scope>
    <source>
        <strain evidence="2">YU21-B</strain>
    </source>
</reference>
<dbReference type="InterPro" id="IPR035965">
    <property type="entry name" value="PAS-like_dom_sf"/>
</dbReference>
<evidence type="ECO:0000313" key="2">
    <source>
        <dbReference type="Proteomes" id="UP000445000"/>
    </source>
</evidence>
<gene>
    <name evidence="1" type="ORF">GCM10011487_22580</name>
</gene>
<evidence type="ECO:0000313" key="1">
    <source>
        <dbReference type="EMBL" id="GFE80258.1"/>
    </source>
</evidence>
<protein>
    <submittedName>
        <fullName evidence="1">Uncharacterized protein</fullName>
    </submittedName>
</protein>
<organism evidence="1 2">
    <name type="scientific">Steroidobacter agaridevorans</name>
    <dbReference type="NCBI Taxonomy" id="2695856"/>
    <lineage>
        <taxon>Bacteria</taxon>
        <taxon>Pseudomonadati</taxon>
        <taxon>Pseudomonadota</taxon>
        <taxon>Gammaproteobacteria</taxon>
        <taxon>Steroidobacterales</taxon>
        <taxon>Steroidobacteraceae</taxon>
        <taxon>Steroidobacter</taxon>
    </lineage>
</organism>
<keyword evidence="2" id="KW-1185">Reference proteome</keyword>
<dbReference type="EMBL" id="BLJN01000002">
    <property type="protein sequence ID" value="GFE80258.1"/>
    <property type="molecule type" value="Genomic_DNA"/>
</dbReference>
<dbReference type="Proteomes" id="UP000445000">
    <property type="component" value="Unassembled WGS sequence"/>
</dbReference>